<keyword evidence="1" id="KW-1133">Transmembrane helix</keyword>
<dbReference type="AlphaFoldDB" id="A0A392U918"/>
<comment type="caution">
    <text evidence="2">The sequence shown here is derived from an EMBL/GenBank/DDBJ whole genome shotgun (WGS) entry which is preliminary data.</text>
</comment>
<sequence>MPPSPKPLSKSSKTITRTILLQSWIQCTVLTALLWWIAPSSISFLVLNHKELRVVLKHGEVTRLKIFSGFRFP</sequence>
<keyword evidence="1" id="KW-0812">Transmembrane</keyword>
<dbReference type="EMBL" id="LXQA010766801">
    <property type="protein sequence ID" value="MCI70001.1"/>
    <property type="molecule type" value="Genomic_DNA"/>
</dbReference>
<feature type="non-terminal residue" evidence="2">
    <location>
        <position position="73"/>
    </location>
</feature>
<feature type="transmembrane region" description="Helical" evidence="1">
    <location>
        <begin position="20"/>
        <end position="47"/>
    </location>
</feature>
<proteinExistence type="predicted"/>
<keyword evidence="3" id="KW-1185">Reference proteome</keyword>
<reference evidence="2 3" key="1">
    <citation type="journal article" date="2018" name="Front. Plant Sci.">
        <title>Red Clover (Trifolium pratense) and Zigzag Clover (T. medium) - A Picture of Genomic Similarities and Differences.</title>
        <authorList>
            <person name="Dluhosova J."/>
            <person name="Istvanek J."/>
            <person name="Nedelnik J."/>
            <person name="Repkova J."/>
        </authorList>
    </citation>
    <scope>NUCLEOTIDE SEQUENCE [LARGE SCALE GENOMIC DNA]</scope>
    <source>
        <strain evidence="3">cv. 10/8</strain>
        <tissue evidence="2">Leaf</tissue>
    </source>
</reference>
<evidence type="ECO:0000313" key="3">
    <source>
        <dbReference type="Proteomes" id="UP000265520"/>
    </source>
</evidence>
<accession>A0A392U918</accession>
<evidence type="ECO:0000256" key="1">
    <source>
        <dbReference type="SAM" id="Phobius"/>
    </source>
</evidence>
<keyword evidence="1" id="KW-0472">Membrane</keyword>
<protein>
    <submittedName>
        <fullName evidence="2">Uncharacterized protein</fullName>
    </submittedName>
</protein>
<dbReference type="Proteomes" id="UP000265520">
    <property type="component" value="Unassembled WGS sequence"/>
</dbReference>
<organism evidence="2 3">
    <name type="scientific">Trifolium medium</name>
    <dbReference type="NCBI Taxonomy" id="97028"/>
    <lineage>
        <taxon>Eukaryota</taxon>
        <taxon>Viridiplantae</taxon>
        <taxon>Streptophyta</taxon>
        <taxon>Embryophyta</taxon>
        <taxon>Tracheophyta</taxon>
        <taxon>Spermatophyta</taxon>
        <taxon>Magnoliopsida</taxon>
        <taxon>eudicotyledons</taxon>
        <taxon>Gunneridae</taxon>
        <taxon>Pentapetalae</taxon>
        <taxon>rosids</taxon>
        <taxon>fabids</taxon>
        <taxon>Fabales</taxon>
        <taxon>Fabaceae</taxon>
        <taxon>Papilionoideae</taxon>
        <taxon>50 kb inversion clade</taxon>
        <taxon>NPAAA clade</taxon>
        <taxon>Hologalegina</taxon>
        <taxon>IRL clade</taxon>
        <taxon>Trifolieae</taxon>
        <taxon>Trifolium</taxon>
    </lineage>
</organism>
<evidence type="ECO:0000313" key="2">
    <source>
        <dbReference type="EMBL" id="MCI70001.1"/>
    </source>
</evidence>
<name>A0A392U918_9FABA</name>